<evidence type="ECO:0000313" key="2">
    <source>
        <dbReference type="EMBL" id="AWN39494.1"/>
    </source>
</evidence>
<dbReference type="OrthoDB" id="7988925at2"/>
<proteinExistence type="predicted"/>
<keyword evidence="1" id="KW-0472">Membrane</keyword>
<sequence>MSYLAPGSPENVALAQHVNGRLRAESRIIAARAFLFRAAGAGIFAALLGIGAGAAAYGYATMNQFDAAAERIAAAMQAALSDVTLKTKGEVTLTDNTLRVEGLPKGGGGVPTPTQAQLGQDAVPASKAPVNTTFTVFKQVPYLDGQIVSGWNFRANEDKPFQQYCYFSRRSNEPKGQVEIKIDLAMDGKVLPQPQKSDVNLGILATNCVWHDGKSL</sequence>
<dbReference type="Proteomes" id="UP000245926">
    <property type="component" value="Chromosome"/>
</dbReference>
<dbReference type="RefSeq" id="WP_109887118.1">
    <property type="nucleotide sequence ID" value="NZ_CP029550.1"/>
</dbReference>
<protein>
    <submittedName>
        <fullName evidence="2">Uncharacterized protein</fullName>
    </submittedName>
</protein>
<keyword evidence="1" id="KW-1133">Transmembrane helix</keyword>
<evidence type="ECO:0000256" key="1">
    <source>
        <dbReference type="SAM" id="Phobius"/>
    </source>
</evidence>
<gene>
    <name evidence="2" type="ORF">DK389_01750</name>
</gene>
<keyword evidence="3" id="KW-1185">Reference proteome</keyword>
<dbReference type="AlphaFoldDB" id="A0A2U8W0A7"/>
<dbReference type="EMBL" id="CP029550">
    <property type="protein sequence ID" value="AWN39494.1"/>
    <property type="molecule type" value="Genomic_DNA"/>
</dbReference>
<feature type="transmembrane region" description="Helical" evidence="1">
    <location>
        <begin position="34"/>
        <end position="60"/>
    </location>
</feature>
<dbReference type="KEGG" id="mets:DK389_01750"/>
<keyword evidence="1" id="KW-0812">Transmembrane</keyword>
<accession>A0A2U8W0A7</accession>
<evidence type="ECO:0000313" key="3">
    <source>
        <dbReference type="Proteomes" id="UP000245926"/>
    </source>
</evidence>
<reference evidence="3" key="1">
    <citation type="submission" date="2018-05" db="EMBL/GenBank/DDBJ databases">
        <title>Complete Genome Sequence of Methylobacterium sp. 17SD2-17.</title>
        <authorList>
            <person name="Srinivasan S."/>
        </authorList>
    </citation>
    <scope>NUCLEOTIDE SEQUENCE [LARGE SCALE GENOMIC DNA]</scope>
    <source>
        <strain evidence="3">17SD2-17</strain>
    </source>
</reference>
<organism evidence="2 3">
    <name type="scientific">Methylobacterium durans</name>
    <dbReference type="NCBI Taxonomy" id="2202825"/>
    <lineage>
        <taxon>Bacteria</taxon>
        <taxon>Pseudomonadati</taxon>
        <taxon>Pseudomonadota</taxon>
        <taxon>Alphaproteobacteria</taxon>
        <taxon>Hyphomicrobiales</taxon>
        <taxon>Methylobacteriaceae</taxon>
        <taxon>Methylobacterium</taxon>
    </lineage>
</organism>
<name>A0A2U8W0A7_9HYPH</name>